<name>A0A9W7FII2_9STRA</name>
<dbReference type="OrthoDB" id="2143914at2759"/>
<feature type="compositionally biased region" description="Low complexity" evidence="5">
    <location>
        <begin position="16"/>
        <end position="25"/>
    </location>
</feature>
<evidence type="ECO:0000256" key="5">
    <source>
        <dbReference type="SAM" id="MobiDB-lite"/>
    </source>
</evidence>
<evidence type="ECO:0000256" key="4">
    <source>
        <dbReference type="ARBA" id="ARBA00023242"/>
    </source>
</evidence>
<keyword evidence="4" id="KW-0539">Nucleus</keyword>
<dbReference type="SMART" id="SM00717">
    <property type="entry name" value="SANT"/>
    <property type="match status" value="1"/>
</dbReference>
<dbReference type="SUPFAM" id="SSF46689">
    <property type="entry name" value="Homeodomain-like"/>
    <property type="match status" value="1"/>
</dbReference>
<dbReference type="InterPro" id="IPR051575">
    <property type="entry name" value="Myb-like_DNA-bd"/>
</dbReference>
<accession>A0A9W7FII2</accession>
<evidence type="ECO:0000259" key="6">
    <source>
        <dbReference type="PROSITE" id="PS50090"/>
    </source>
</evidence>
<evidence type="ECO:0000256" key="1">
    <source>
        <dbReference type="ARBA" id="ARBA00023015"/>
    </source>
</evidence>
<dbReference type="GO" id="GO:0042795">
    <property type="term" value="P:snRNA transcription by RNA polymerase II"/>
    <property type="evidence" value="ECO:0007669"/>
    <property type="project" value="TreeGrafter"/>
</dbReference>
<proteinExistence type="predicted"/>
<evidence type="ECO:0000259" key="7">
    <source>
        <dbReference type="PROSITE" id="PS51294"/>
    </source>
</evidence>
<dbReference type="InterPro" id="IPR017930">
    <property type="entry name" value="Myb_dom"/>
</dbReference>
<feature type="region of interest" description="Disordered" evidence="5">
    <location>
        <begin position="1"/>
        <end position="121"/>
    </location>
</feature>
<dbReference type="InterPro" id="IPR001005">
    <property type="entry name" value="SANT/Myb"/>
</dbReference>
<evidence type="ECO:0000256" key="3">
    <source>
        <dbReference type="ARBA" id="ARBA00023163"/>
    </source>
</evidence>
<gene>
    <name evidence="8" type="ORF">TrRE_jg10607</name>
</gene>
<dbReference type="Gene3D" id="1.10.10.60">
    <property type="entry name" value="Homeodomain-like"/>
    <property type="match status" value="1"/>
</dbReference>
<keyword evidence="3" id="KW-0804">Transcription</keyword>
<reference evidence="8" key="1">
    <citation type="submission" date="2022-07" db="EMBL/GenBank/DDBJ databases">
        <title>Genome analysis of Parmales, a sister group of diatoms, reveals the evolutionary specialization of diatoms from phago-mixotrophs to photoautotrophs.</title>
        <authorList>
            <person name="Ban H."/>
            <person name="Sato S."/>
            <person name="Yoshikawa S."/>
            <person name="Kazumasa Y."/>
            <person name="Nakamura Y."/>
            <person name="Ichinomiya M."/>
            <person name="Saitoh K."/>
            <person name="Sato N."/>
            <person name="Blanc-Mathieu R."/>
            <person name="Endo H."/>
            <person name="Kuwata A."/>
            <person name="Ogata H."/>
        </authorList>
    </citation>
    <scope>NUCLEOTIDE SEQUENCE</scope>
</reference>
<evidence type="ECO:0000313" key="9">
    <source>
        <dbReference type="Proteomes" id="UP001165082"/>
    </source>
</evidence>
<dbReference type="GO" id="GO:0019185">
    <property type="term" value="C:snRNA-activating protein complex"/>
    <property type="evidence" value="ECO:0007669"/>
    <property type="project" value="TreeGrafter"/>
</dbReference>
<dbReference type="PROSITE" id="PS51294">
    <property type="entry name" value="HTH_MYB"/>
    <property type="match status" value="1"/>
</dbReference>
<dbReference type="CDD" id="cd00167">
    <property type="entry name" value="SANT"/>
    <property type="match status" value="1"/>
</dbReference>
<dbReference type="GO" id="GO:0042796">
    <property type="term" value="P:snRNA transcription by RNA polymerase III"/>
    <property type="evidence" value="ECO:0007669"/>
    <property type="project" value="TreeGrafter"/>
</dbReference>
<comment type="caution">
    <text evidence="8">The sequence shown here is derived from an EMBL/GenBank/DDBJ whole genome shotgun (WGS) entry which is preliminary data.</text>
</comment>
<dbReference type="PANTHER" id="PTHR46621:SF1">
    <property type="entry name" value="SNRNA-ACTIVATING PROTEIN COMPLEX SUBUNIT 4"/>
    <property type="match status" value="1"/>
</dbReference>
<sequence length="531" mass="58935">MSAHRPFPLETSSGMLPSLSLPSLPISQERPSALANTIDELSPNGSHRNISPILSKGKVPLKDFSSKLGTGSPRLDPLEKPSLANTSLNRSIPISRPKPPSEASQGSKKTANRPRRWTKEEDNALIEAVNSFGEQKWKAIAENVGTRSHTQCLQRWRKVVAPKMKSAETTSTAIKIEDLPMPDASMSMPMADTHMSDAPMMDAPPQQHAVFPFPSEDRSLVSQQPTPDSYRQMAAHQLANKALEAQQRANHMEFLADAVRRGDPVPLDKIRVMSPKNSSGVGVPPSGLGHFPSHPGHSDTLVNKAPNGGDLSLNPTVAPIRSTTLSHTPLPHNTLPHNTLPHLDVPAGDQIDKGSLQTFGLSSIDNEIMSLMQRHRAEQDILQSQHQIQMQQLHNLRLIKAEEERVLQLQKEQAYQQVRPLSQERPQKKVKLSHEEEMIERRRRIHEIEAAEVAAAEAEMLAMGAHFPADWDDHHQDSTSLIDINSSKHPSRPNSNGSNLFSGFDENGKEYILGHPMDAWDEFFEMTEKKK</sequence>
<keyword evidence="2" id="KW-0238">DNA-binding</keyword>
<dbReference type="Pfam" id="PF00249">
    <property type="entry name" value="Myb_DNA-binding"/>
    <property type="match status" value="1"/>
</dbReference>
<dbReference type="PROSITE" id="PS50090">
    <property type="entry name" value="MYB_LIKE"/>
    <property type="match status" value="1"/>
</dbReference>
<feature type="domain" description="HTH myb-type" evidence="7">
    <location>
        <begin position="115"/>
        <end position="164"/>
    </location>
</feature>
<dbReference type="InterPro" id="IPR009057">
    <property type="entry name" value="Homeodomain-like_sf"/>
</dbReference>
<dbReference type="GO" id="GO:0000978">
    <property type="term" value="F:RNA polymerase II cis-regulatory region sequence-specific DNA binding"/>
    <property type="evidence" value="ECO:0007669"/>
    <property type="project" value="TreeGrafter"/>
</dbReference>
<evidence type="ECO:0000313" key="8">
    <source>
        <dbReference type="EMBL" id="GMI12823.1"/>
    </source>
</evidence>
<keyword evidence="9" id="KW-1185">Reference proteome</keyword>
<feature type="domain" description="Myb-like" evidence="6">
    <location>
        <begin position="109"/>
        <end position="160"/>
    </location>
</feature>
<feature type="region of interest" description="Disordered" evidence="5">
    <location>
        <begin position="471"/>
        <end position="502"/>
    </location>
</feature>
<dbReference type="EMBL" id="BRXZ01000497">
    <property type="protein sequence ID" value="GMI12823.1"/>
    <property type="molecule type" value="Genomic_DNA"/>
</dbReference>
<protein>
    <submittedName>
        <fullName evidence="8">Uncharacterized protein</fullName>
    </submittedName>
</protein>
<evidence type="ECO:0000256" key="2">
    <source>
        <dbReference type="ARBA" id="ARBA00023125"/>
    </source>
</evidence>
<keyword evidence="1" id="KW-0805">Transcription regulation</keyword>
<organism evidence="8 9">
    <name type="scientific">Triparma retinervis</name>
    <dbReference type="NCBI Taxonomy" id="2557542"/>
    <lineage>
        <taxon>Eukaryota</taxon>
        <taxon>Sar</taxon>
        <taxon>Stramenopiles</taxon>
        <taxon>Ochrophyta</taxon>
        <taxon>Bolidophyceae</taxon>
        <taxon>Parmales</taxon>
        <taxon>Triparmaceae</taxon>
        <taxon>Triparma</taxon>
    </lineage>
</organism>
<dbReference type="PANTHER" id="PTHR46621">
    <property type="entry name" value="SNRNA-ACTIVATING PROTEIN COMPLEX SUBUNIT 4"/>
    <property type="match status" value="1"/>
</dbReference>
<feature type="compositionally biased region" description="Polar residues" evidence="5">
    <location>
        <begin position="478"/>
        <end position="501"/>
    </location>
</feature>
<dbReference type="Proteomes" id="UP001165082">
    <property type="component" value="Unassembled WGS sequence"/>
</dbReference>
<dbReference type="AlphaFoldDB" id="A0A9W7FII2"/>
<dbReference type="GO" id="GO:0001006">
    <property type="term" value="F:RNA polymerase III type 3 promoter sequence-specific DNA binding"/>
    <property type="evidence" value="ECO:0007669"/>
    <property type="project" value="TreeGrafter"/>
</dbReference>